<keyword evidence="3" id="KW-0808">Transferase</keyword>
<keyword evidence="12" id="KW-1185">Reference proteome</keyword>
<dbReference type="RefSeq" id="WP_343986622.1">
    <property type="nucleotide sequence ID" value="NZ_BAAANB010000001.1"/>
</dbReference>
<dbReference type="PANTHER" id="PTHR24363">
    <property type="entry name" value="SERINE/THREONINE PROTEIN KINASE"/>
    <property type="match status" value="1"/>
</dbReference>
<feature type="region of interest" description="Disordered" evidence="9">
    <location>
        <begin position="31"/>
        <end position="64"/>
    </location>
</feature>
<evidence type="ECO:0000256" key="9">
    <source>
        <dbReference type="SAM" id="MobiDB-lite"/>
    </source>
</evidence>
<dbReference type="Proteomes" id="UP001501285">
    <property type="component" value="Unassembled WGS sequence"/>
</dbReference>
<organism evidence="11 12">
    <name type="scientific">Terrabacter terrae</name>
    <dbReference type="NCBI Taxonomy" id="318434"/>
    <lineage>
        <taxon>Bacteria</taxon>
        <taxon>Bacillati</taxon>
        <taxon>Actinomycetota</taxon>
        <taxon>Actinomycetes</taxon>
        <taxon>Micrococcales</taxon>
        <taxon>Intrasporangiaceae</taxon>
        <taxon>Terrabacter</taxon>
    </lineage>
</organism>
<evidence type="ECO:0000313" key="12">
    <source>
        <dbReference type="Proteomes" id="UP001501285"/>
    </source>
</evidence>
<dbReference type="Gene3D" id="1.10.510.10">
    <property type="entry name" value="Transferase(Phosphotransferase) domain 1"/>
    <property type="match status" value="1"/>
</dbReference>
<evidence type="ECO:0000313" key="11">
    <source>
        <dbReference type="EMBL" id="GAA2018961.1"/>
    </source>
</evidence>
<dbReference type="EMBL" id="BAAANB010000001">
    <property type="protein sequence ID" value="GAA2018961.1"/>
    <property type="molecule type" value="Genomic_DNA"/>
</dbReference>
<dbReference type="InterPro" id="IPR031634">
    <property type="entry name" value="PknG_rubred"/>
</dbReference>
<accession>A0ABN2TRQ8</accession>
<dbReference type="Gene3D" id="3.30.200.20">
    <property type="entry name" value="Phosphorylase Kinase, domain 1"/>
    <property type="match status" value="1"/>
</dbReference>
<feature type="compositionally biased region" description="Polar residues" evidence="9">
    <location>
        <begin position="157"/>
        <end position="166"/>
    </location>
</feature>
<dbReference type="SUPFAM" id="SSF48452">
    <property type="entry name" value="TPR-like"/>
    <property type="match status" value="1"/>
</dbReference>
<dbReference type="GO" id="GO:0016301">
    <property type="term" value="F:kinase activity"/>
    <property type="evidence" value="ECO:0007669"/>
    <property type="project" value="UniProtKB-KW"/>
</dbReference>
<keyword evidence="6" id="KW-0067">ATP-binding</keyword>
<dbReference type="CDD" id="cd14014">
    <property type="entry name" value="STKc_PknB_like"/>
    <property type="match status" value="1"/>
</dbReference>
<feature type="compositionally biased region" description="Low complexity" evidence="9">
    <location>
        <begin position="136"/>
        <end position="149"/>
    </location>
</feature>
<feature type="region of interest" description="Disordered" evidence="9">
    <location>
        <begin position="116"/>
        <end position="166"/>
    </location>
</feature>
<keyword evidence="2" id="KW-0723">Serine/threonine-protein kinase</keyword>
<evidence type="ECO:0000259" key="10">
    <source>
        <dbReference type="PROSITE" id="PS50011"/>
    </source>
</evidence>
<dbReference type="Pfam" id="PF16918">
    <property type="entry name" value="PknG_TPR"/>
    <property type="match status" value="1"/>
</dbReference>
<feature type="compositionally biased region" description="Low complexity" evidence="9">
    <location>
        <begin position="34"/>
        <end position="64"/>
    </location>
</feature>
<evidence type="ECO:0000256" key="1">
    <source>
        <dbReference type="ARBA" id="ARBA00012513"/>
    </source>
</evidence>
<name>A0ABN2TRQ8_9MICO</name>
<evidence type="ECO:0000256" key="7">
    <source>
        <dbReference type="ARBA" id="ARBA00047899"/>
    </source>
</evidence>
<protein>
    <recommendedName>
        <fullName evidence="1">non-specific serine/threonine protein kinase</fullName>
        <ecNumber evidence="1">2.7.11.1</ecNumber>
    </recommendedName>
</protein>
<comment type="caution">
    <text evidence="11">The sequence shown here is derived from an EMBL/GenBank/DDBJ whole genome shotgun (WGS) entry which is preliminary data.</text>
</comment>
<dbReference type="InterPro" id="IPR031636">
    <property type="entry name" value="PknG_TPR"/>
</dbReference>
<dbReference type="PROSITE" id="PS50011">
    <property type="entry name" value="PROTEIN_KINASE_DOM"/>
    <property type="match status" value="1"/>
</dbReference>
<evidence type="ECO:0000256" key="8">
    <source>
        <dbReference type="ARBA" id="ARBA00048679"/>
    </source>
</evidence>
<keyword evidence="5 11" id="KW-0418">Kinase</keyword>
<dbReference type="InterPro" id="IPR011990">
    <property type="entry name" value="TPR-like_helical_dom_sf"/>
</dbReference>
<sequence length="824" mass="86599">MNCTQPGCTGTIVDGYCDLCGMAAGSNPVPPTAGAPAHASATAGSGSGALAASPPAAGPSIPEGGACQQPGCSGTIEAGYCNVCGTPADQLSATAYAAPNGSAGAAGTAGAPGSVGANGEAGAQPAGVGPEMSTRSAASSNLASAALGSKRARESGSVATRRTGGSQRLRAARLGGGITTVRPAPEIDAEKALLTNPTVPESKRYCPKCGEPVGRSRDGRPGRTTGFCPKCRQPFSFDPKLKAGDLVAGQYEVAGCLAHGGLGWIYLARDKNVSDRWVVLKGLLNSADPDALAAAIAEQRFLAQVSHPSIVEIYNFVTHDDAGYIVMEYVGGTSLKSILKQRMQAAGKYDPLPVDQALAYLLEILPAFQYLHDLGLVFCDFKPDNVIQVGDEVKLIDLGGVRRADDEDSAIFGTVGYQAPEVAELGVSPASDIYTIGRTLVVLTMEFRGYQTTYLNTLPAQDTVPVFQRYDSFYRLVAKACAPNRDDRFVSADELRSQMVGVLREVVALDRGAGAATSTVSSLLFDVPTPGVAPDDWRNLPVLRRDPHDPQTGWLTTVAGTPEERLATLERSAVRTTEVLLELARTALDAGRRNVAEATAGELLTSDPWEWRAVWIQGLAALERGDSRAAQAAFNAVYGQVPGELAPKLALAQASEQAGDDAVAENLYVACARTDATYVPMAAFGLARIRAARSDVDGAVAAYRLVPVQSSAYRTARAGLAELLARANRGLPDLAEALRTLDDTSLSARRRAELTTLIYREALATVEKSGNKADIRVGEHRGTPNGLRLGLEDALRELAKRTPELSARVPLVDEANAIRPWSLW</sequence>
<dbReference type="Gene3D" id="1.25.40.10">
    <property type="entry name" value="Tetratricopeptide repeat domain"/>
    <property type="match status" value="1"/>
</dbReference>
<comment type="catalytic activity">
    <reaction evidence="8">
        <text>L-seryl-[protein] + ATP = O-phospho-L-seryl-[protein] + ADP + H(+)</text>
        <dbReference type="Rhea" id="RHEA:17989"/>
        <dbReference type="Rhea" id="RHEA-COMP:9863"/>
        <dbReference type="Rhea" id="RHEA-COMP:11604"/>
        <dbReference type="ChEBI" id="CHEBI:15378"/>
        <dbReference type="ChEBI" id="CHEBI:29999"/>
        <dbReference type="ChEBI" id="CHEBI:30616"/>
        <dbReference type="ChEBI" id="CHEBI:83421"/>
        <dbReference type="ChEBI" id="CHEBI:456216"/>
        <dbReference type="EC" id="2.7.11.1"/>
    </reaction>
</comment>
<evidence type="ECO:0000256" key="5">
    <source>
        <dbReference type="ARBA" id="ARBA00022777"/>
    </source>
</evidence>
<evidence type="ECO:0000256" key="4">
    <source>
        <dbReference type="ARBA" id="ARBA00022741"/>
    </source>
</evidence>
<dbReference type="Pfam" id="PF16919">
    <property type="entry name" value="PknG_rubred"/>
    <property type="match status" value="1"/>
</dbReference>
<dbReference type="SUPFAM" id="SSF56112">
    <property type="entry name" value="Protein kinase-like (PK-like)"/>
    <property type="match status" value="1"/>
</dbReference>
<feature type="domain" description="Protein kinase" evidence="10">
    <location>
        <begin position="251"/>
        <end position="500"/>
    </location>
</feature>
<gene>
    <name evidence="11" type="ORF">GCM10009740_03700</name>
</gene>
<comment type="catalytic activity">
    <reaction evidence="7">
        <text>L-threonyl-[protein] + ATP = O-phospho-L-threonyl-[protein] + ADP + H(+)</text>
        <dbReference type="Rhea" id="RHEA:46608"/>
        <dbReference type="Rhea" id="RHEA-COMP:11060"/>
        <dbReference type="Rhea" id="RHEA-COMP:11605"/>
        <dbReference type="ChEBI" id="CHEBI:15378"/>
        <dbReference type="ChEBI" id="CHEBI:30013"/>
        <dbReference type="ChEBI" id="CHEBI:30616"/>
        <dbReference type="ChEBI" id="CHEBI:61977"/>
        <dbReference type="ChEBI" id="CHEBI:456216"/>
        <dbReference type="EC" id="2.7.11.1"/>
    </reaction>
</comment>
<evidence type="ECO:0000256" key="6">
    <source>
        <dbReference type="ARBA" id="ARBA00022840"/>
    </source>
</evidence>
<dbReference type="InterPro" id="IPR011009">
    <property type="entry name" value="Kinase-like_dom_sf"/>
</dbReference>
<evidence type="ECO:0000256" key="3">
    <source>
        <dbReference type="ARBA" id="ARBA00022679"/>
    </source>
</evidence>
<keyword evidence="4" id="KW-0547">Nucleotide-binding</keyword>
<evidence type="ECO:0000256" key="2">
    <source>
        <dbReference type="ARBA" id="ARBA00022527"/>
    </source>
</evidence>
<dbReference type="EC" id="2.7.11.1" evidence="1"/>
<proteinExistence type="predicted"/>
<dbReference type="Pfam" id="PF00069">
    <property type="entry name" value="Pkinase"/>
    <property type="match status" value="1"/>
</dbReference>
<dbReference type="InterPro" id="IPR000719">
    <property type="entry name" value="Prot_kinase_dom"/>
</dbReference>
<reference evidence="11 12" key="1">
    <citation type="journal article" date="2019" name="Int. J. Syst. Evol. Microbiol.">
        <title>The Global Catalogue of Microorganisms (GCM) 10K type strain sequencing project: providing services to taxonomists for standard genome sequencing and annotation.</title>
        <authorList>
            <consortium name="The Broad Institute Genomics Platform"/>
            <consortium name="The Broad Institute Genome Sequencing Center for Infectious Disease"/>
            <person name="Wu L."/>
            <person name="Ma J."/>
        </authorList>
    </citation>
    <scope>NUCLEOTIDE SEQUENCE [LARGE SCALE GENOMIC DNA]</scope>
    <source>
        <strain evidence="11 12">JCM 14283</strain>
    </source>
</reference>
<dbReference type="PANTHER" id="PTHR24363:SF0">
    <property type="entry name" value="SERINE_THREONINE KINASE LIKE DOMAIN CONTAINING 1"/>
    <property type="match status" value="1"/>
</dbReference>